<dbReference type="EMBL" id="PEYM01000148">
    <property type="protein sequence ID" value="PIS28101.1"/>
    <property type="molecule type" value="Genomic_DNA"/>
</dbReference>
<sequence length="857" mass="98289">MVAKMTEPSLAGTVSKYQELASKIVSFFKGLKYPKIIFGLLILAVIYYVFVFSAYSILLQEVFYTQAFDSGIDDQGIWLISHWLNPLVTVRGLNIFGDSITFYHIFIAPFFWLWNNINLLYIIQSIFIALGAIPLFVYARQKLGSNFLSLVVAVSFLLYPALQNLNLDQYHSEAIAVFFIVLTIFFLLKKNFSLFYAFFIFSLIGKDEIAVTGAFIGLFLLLFDKEKRHGLIIFGLSVGWYLLCSRVMMPLFNGVGVFSHQPVTYSHWYRGLMDNLLNPGFYWQNFLHPESLGYYLGLFLPLAFIPLLSPRLMFLLFPAVAVNVLSGTGYLRSIHYHYNYIQAAVIFFALIEGLALIKNSRWLRKIDGTYKVAALGVIVVVFSLGCNNLWSALPLNRHLTMLTQKWEHLKSREIRVKQKALSLVPPGVKVAASYSLVPHLTHRQEIYMFPNPFKSVLWGQWFKEGEGAPPAEGHVDYVVIDFTNHAKEEKMIINYLWASPYFKTVFQDGPLLVLARTNNCLAQEYGANYTLYDLTSQVSLFDDFAKVLKVKKQGRLSMFYFPDSNYYLRNLLGEEILLVDKKFALEISGYLYLPETANYIFRIKSEAQVLLEIDNRFADAASDSLNLREGFHKYKIKYINTGQRYDLKISLLGPDGKEMIIPDKHLLRDYQPAFFAKFEQADRQQRAERESFAKKQTNLVVDGGFEDVLGDKPKKWQLEKWQEEDSLCFYQVTAKTKAEGKFSALIDQRQGLADSRWVQEIAVEPDTEYVLSGWIKTRGVLSKGAGAYIAAENTNLKTEELFGTNDWRYFEAKGKTGYEQEKIKFTCRLGDYGRPNIGQAYFDGISLKRVLPDQGHF</sequence>
<evidence type="ECO:0000256" key="1">
    <source>
        <dbReference type="SAM" id="Phobius"/>
    </source>
</evidence>
<feature type="transmembrane region" description="Helical" evidence="1">
    <location>
        <begin position="369"/>
        <end position="390"/>
    </location>
</feature>
<feature type="transmembrane region" description="Helical" evidence="1">
    <location>
        <begin position="169"/>
        <end position="188"/>
    </location>
</feature>
<feature type="transmembrane region" description="Helical" evidence="1">
    <location>
        <begin position="230"/>
        <end position="249"/>
    </location>
</feature>
<evidence type="ECO:0000313" key="3">
    <source>
        <dbReference type="Proteomes" id="UP000231343"/>
    </source>
</evidence>
<dbReference type="AlphaFoldDB" id="A0A2H0XTC6"/>
<dbReference type="Gene3D" id="2.60.120.260">
    <property type="entry name" value="Galactose-binding domain-like"/>
    <property type="match status" value="1"/>
</dbReference>
<organism evidence="2 3">
    <name type="scientific">Candidatus Saganbacteria bacterium CG08_land_8_20_14_0_20_45_16</name>
    <dbReference type="NCBI Taxonomy" id="2014293"/>
    <lineage>
        <taxon>Bacteria</taxon>
        <taxon>Bacillati</taxon>
        <taxon>Saganbacteria</taxon>
    </lineage>
</organism>
<feature type="transmembrane region" description="Helical" evidence="1">
    <location>
        <begin position="143"/>
        <end position="162"/>
    </location>
</feature>
<feature type="transmembrane region" description="Helical" evidence="1">
    <location>
        <begin position="340"/>
        <end position="357"/>
    </location>
</feature>
<feature type="transmembrane region" description="Helical" evidence="1">
    <location>
        <begin position="292"/>
        <end position="308"/>
    </location>
</feature>
<dbReference type="Proteomes" id="UP000231343">
    <property type="component" value="Unassembled WGS sequence"/>
</dbReference>
<dbReference type="SUPFAM" id="SSF56988">
    <property type="entry name" value="Anthrax protective antigen"/>
    <property type="match status" value="1"/>
</dbReference>
<evidence type="ECO:0000313" key="2">
    <source>
        <dbReference type="EMBL" id="PIS28101.1"/>
    </source>
</evidence>
<dbReference type="InterPro" id="IPR018650">
    <property type="entry name" value="STSV1_Orf64"/>
</dbReference>
<keyword evidence="1" id="KW-1133">Transmembrane helix</keyword>
<feature type="transmembrane region" description="Helical" evidence="1">
    <location>
        <begin position="194"/>
        <end position="223"/>
    </location>
</feature>
<proteinExistence type="predicted"/>
<protein>
    <submittedName>
        <fullName evidence="2">Uncharacterized protein</fullName>
    </submittedName>
</protein>
<feature type="transmembrane region" description="Helical" evidence="1">
    <location>
        <begin position="36"/>
        <end position="58"/>
    </location>
</feature>
<feature type="transmembrane region" description="Helical" evidence="1">
    <location>
        <begin position="315"/>
        <end position="334"/>
    </location>
</feature>
<reference evidence="2 3" key="1">
    <citation type="submission" date="2017-09" db="EMBL/GenBank/DDBJ databases">
        <title>Depth-based differentiation of microbial function through sediment-hosted aquifers and enrichment of novel symbionts in the deep terrestrial subsurface.</title>
        <authorList>
            <person name="Probst A.J."/>
            <person name="Ladd B."/>
            <person name="Jarett J.K."/>
            <person name="Geller-Mcgrath D.E."/>
            <person name="Sieber C.M."/>
            <person name="Emerson J.B."/>
            <person name="Anantharaman K."/>
            <person name="Thomas B.C."/>
            <person name="Malmstrom R."/>
            <person name="Stieglmeier M."/>
            <person name="Klingl A."/>
            <person name="Woyke T."/>
            <person name="Ryan C.M."/>
            <person name="Banfield J.F."/>
        </authorList>
    </citation>
    <scope>NUCLEOTIDE SEQUENCE [LARGE SCALE GENOMIC DNA]</scope>
    <source>
        <strain evidence="2">CG08_land_8_20_14_0_20_45_16</strain>
    </source>
</reference>
<comment type="caution">
    <text evidence="2">The sequence shown here is derived from an EMBL/GenBank/DDBJ whole genome shotgun (WGS) entry which is preliminary data.</text>
</comment>
<feature type="transmembrane region" description="Helical" evidence="1">
    <location>
        <begin position="119"/>
        <end position="137"/>
    </location>
</feature>
<keyword evidence="1" id="KW-0472">Membrane</keyword>
<dbReference type="Pfam" id="PF09852">
    <property type="entry name" value="DUF2079"/>
    <property type="match status" value="1"/>
</dbReference>
<gene>
    <name evidence="2" type="ORF">COT42_08960</name>
</gene>
<accession>A0A2H0XTC6</accession>
<keyword evidence="1" id="KW-0812">Transmembrane</keyword>
<feature type="transmembrane region" description="Helical" evidence="1">
    <location>
        <begin position="93"/>
        <end position="112"/>
    </location>
</feature>
<name>A0A2H0XTC6_UNCSA</name>